<proteinExistence type="predicted"/>
<dbReference type="OrthoDB" id="1914074at2759"/>
<protein>
    <submittedName>
        <fullName evidence="2">Heterogeneous nuclear ribonucleoprotein A1</fullName>
    </submittedName>
</protein>
<reference evidence="2" key="1">
    <citation type="submission" date="2020-09" db="EMBL/GenBank/DDBJ databases">
        <title>Genome-Enabled Discovery of Anthraquinone Biosynthesis in Senna tora.</title>
        <authorList>
            <person name="Kang S.-H."/>
            <person name="Pandey R.P."/>
            <person name="Lee C.-M."/>
            <person name="Sim J.-S."/>
            <person name="Jeong J.-T."/>
            <person name="Choi B.-S."/>
            <person name="Jung M."/>
            <person name="Ginzburg D."/>
            <person name="Zhao K."/>
            <person name="Won S.Y."/>
            <person name="Oh T.-J."/>
            <person name="Yu Y."/>
            <person name="Kim N.-H."/>
            <person name="Lee O.R."/>
            <person name="Lee T.-H."/>
            <person name="Bashyal P."/>
            <person name="Kim T.-S."/>
            <person name="Lee W.-H."/>
            <person name="Kawkins C."/>
            <person name="Kim C.-K."/>
            <person name="Kim J.S."/>
            <person name="Ahn B.O."/>
            <person name="Rhee S.Y."/>
            <person name="Sohng J.K."/>
        </authorList>
    </citation>
    <scope>NUCLEOTIDE SEQUENCE</scope>
    <source>
        <tissue evidence="2">Leaf</tissue>
    </source>
</reference>
<dbReference type="GO" id="GO:1990904">
    <property type="term" value="C:ribonucleoprotein complex"/>
    <property type="evidence" value="ECO:0007669"/>
    <property type="project" value="UniProtKB-KW"/>
</dbReference>
<sequence length="182" mass="19961">MIMDILVADTVTLGVANLLLLRSCYSSTPFSRLLQISAVILPVDALAPPPVRSNTYRMPRRSLLRRKRRAKRRVSGDDSGDTGDEGFFFGDGGDRPFGGGRFGGGGGGGGWNFNGFGEGDNYWDDSSSSYSDPAFDFVYQVLSWIVLSNCLHFAFKRIVRVVTDGIVDADREKVPRRLAPIC</sequence>
<evidence type="ECO:0000256" key="1">
    <source>
        <dbReference type="SAM" id="MobiDB-lite"/>
    </source>
</evidence>
<organism evidence="2 3">
    <name type="scientific">Senna tora</name>
    <dbReference type="NCBI Taxonomy" id="362788"/>
    <lineage>
        <taxon>Eukaryota</taxon>
        <taxon>Viridiplantae</taxon>
        <taxon>Streptophyta</taxon>
        <taxon>Embryophyta</taxon>
        <taxon>Tracheophyta</taxon>
        <taxon>Spermatophyta</taxon>
        <taxon>Magnoliopsida</taxon>
        <taxon>eudicotyledons</taxon>
        <taxon>Gunneridae</taxon>
        <taxon>Pentapetalae</taxon>
        <taxon>rosids</taxon>
        <taxon>fabids</taxon>
        <taxon>Fabales</taxon>
        <taxon>Fabaceae</taxon>
        <taxon>Caesalpinioideae</taxon>
        <taxon>Cassia clade</taxon>
        <taxon>Senna</taxon>
    </lineage>
</organism>
<dbReference type="EMBL" id="JAAIUW010000003">
    <property type="protein sequence ID" value="KAF7837788.1"/>
    <property type="molecule type" value="Genomic_DNA"/>
</dbReference>
<feature type="compositionally biased region" description="Basic residues" evidence="1">
    <location>
        <begin position="64"/>
        <end position="73"/>
    </location>
</feature>
<evidence type="ECO:0000313" key="2">
    <source>
        <dbReference type="EMBL" id="KAF7837788.1"/>
    </source>
</evidence>
<keyword evidence="3" id="KW-1185">Reference proteome</keyword>
<name>A0A834X3C4_9FABA</name>
<comment type="caution">
    <text evidence="2">The sequence shown here is derived from an EMBL/GenBank/DDBJ whole genome shotgun (WGS) entry which is preliminary data.</text>
</comment>
<evidence type="ECO:0000313" key="3">
    <source>
        <dbReference type="Proteomes" id="UP000634136"/>
    </source>
</evidence>
<feature type="region of interest" description="Disordered" evidence="1">
    <location>
        <begin position="64"/>
        <end position="87"/>
    </location>
</feature>
<dbReference type="PANTHER" id="PTHR36751">
    <property type="entry name" value="F3E22.8 PROTEIN"/>
    <property type="match status" value="1"/>
</dbReference>
<dbReference type="PANTHER" id="PTHR36751:SF1">
    <property type="entry name" value="F3E22.8 PROTEIN"/>
    <property type="match status" value="1"/>
</dbReference>
<gene>
    <name evidence="2" type="ORF">G2W53_006270</name>
</gene>
<keyword evidence="2" id="KW-0687">Ribonucleoprotein</keyword>
<dbReference type="AlphaFoldDB" id="A0A834X3C4"/>
<dbReference type="Proteomes" id="UP000634136">
    <property type="component" value="Unassembled WGS sequence"/>
</dbReference>
<accession>A0A834X3C4</accession>